<proteinExistence type="predicted"/>
<accession>A0A4V3UY11</accession>
<organism evidence="3 4">
    <name type="scientific">Robertkochia marina</name>
    <dbReference type="NCBI Taxonomy" id="1227945"/>
    <lineage>
        <taxon>Bacteria</taxon>
        <taxon>Pseudomonadati</taxon>
        <taxon>Bacteroidota</taxon>
        <taxon>Flavobacteriia</taxon>
        <taxon>Flavobacteriales</taxon>
        <taxon>Flavobacteriaceae</taxon>
        <taxon>Robertkochia</taxon>
    </lineage>
</organism>
<protein>
    <submittedName>
        <fullName evidence="3">Uncharacterized protein</fullName>
    </submittedName>
</protein>
<name>A0A4V3UY11_9FLAO</name>
<feature type="transmembrane region" description="Helical" evidence="2">
    <location>
        <begin position="6"/>
        <end position="26"/>
    </location>
</feature>
<keyword evidence="2" id="KW-0472">Membrane</keyword>
<dbReference type="OrthoDB" id="1432489at2"/>
<sequence>MATFLGFLILLPILGLFVGLIKPSWVIPFVKKPTRLKVVLFSFLSYLVIFSISIAFHDEEEMAKDYLDDSKNMIAEGNYKEAISKLNNIDEESLHYSEASELIKEADSLNSISELNNQKDQLEKEIESLSDGFDFSPYKGTIEALQIEIAMFGAWGDMINEGEDSENPEIQELAKTLKSKVVKIQSREFPRLRKEYTEIASNKMWENDIEVFSNGSKSKYINFTGGVFAANRNKKEIQEQIHEALKMFRFNQSRYRWYEGEDEYTYYTIYEGKDTDLVKL</sequence>
<keyword evidence="4" id="KW-1185">Reference proteome</keyword>
<comment type="caution">
    <text evidence="3">The sequence shown here is derived from an EMBL/GenBank/DDBJ whole genome shotgun (WGS) entry which is preliminary data.</text>
</comment>
<gene>
    <name evidence="3" type="ORF">E7Z59_13680</name>
</gene>
<dbReference type="Proteomes" id="UP000305939">
    <property type="component" value="Unassembled WGS sequence"/>
</dbReference>
<feature type="transmembrane region" description="Helical" evidence="2">
    <location>
        <begin position="38"/>
        <end position="56"/>
    </location>
</feature>
<dbReference type="AlphaFoldDB" id="A0A4V3UY11"/>
<dbReference type="RefSeq" id="WP_136336893.1">
    <property type="nucleotide sequence ID" value="NZ_QXMP01000023.1"/>
</dbReference>
<keyword evidence="1" id="KW-0175">Coiled coil</keyword>
<evidence type="ECO:0000256" key="1">
    <source>
        <dbReference type="SAM" id="Coils"/>
    </source>
</evidence>
<dbReference type="EMBL" id="SSMC01000003">
    <property type="protein sequence ID" value="THD66824.1"/>
    <property type="molecule type" value="Genomic_DNA"/>
</dbReference>
<keyword evidence="2" id="KW-1133">Transmembrane helix</keyword>
<evidence type="ECO:0000313" key="4">
    <source>
        <dbReference type="Proteomes" id="UP000305939"/>
    </source>
</evidence>
<evidence type="ECO:0000256" key="2">
    <source>
        <dbReference type="SAM" id="Phobius"/>
    </source>
</evidence>
<reference evidence="3 4" key="1">
    <citation type="submission" date="2019-04" db="EMBL/GenBank/DDBJ databases">
        <title>Draft genome sequence of Robertkochia marina CC-AMO-30D.</title>
        <authorList>
            <person name="Hameed A."/>
            <person name="Lin S.-Y."/>
            <person name="Shahina M."/>
            <person name="Lai W.-A."/>
            <person name="Young C.-C."/>
        </authorList>
    </citation>
    <scope>NUCLEOTIDE SEQUENCE [LARGE SCALE GENOMIC DNA]</scope>
    <source>
        <strain evidence="3 4">CC-AMO-30D</strain>
    </source>
</reference>
<keyword evidence="2" id="KW-0812">Transmembrane</keyword>
<evidence type="ECO:0000313" key="3">
    <source>
        <dbReference type="EMBL" id="THD66824.1"/>
    </source>
</evidence>
<feature type="coiled-coil region" evidence="1">
    <location>
        <begin position="105"/>
        <end position="132"/>
    </location>
</feature>